<organism evidence="14 15">
    <name type="scientific">Leeia speluncae</name>
    <dbReference type="NCBI Taxonomy" id="2884804"/>
    <lineage>
        <taxon>Bacteria</taxon>
        <taxon>Pseudomonadati</taxon>
        <taxon>Pseudomonadota</taxon>
        <taxon>Betaproteobacteria</taxon>
        <taxon>Neisseriales</taxon>
        <taxon>Leeiaceae</taxon>
        <taxon>Leeia</taxon>
    </lineage>
</organism>
<dbReference type="NCBIfam" id="TIGR01291">
    <property type="entry name" value="nodJ"/>
    <property type="match status" value="1"/>
</dbReference>
<evidence type="ECO:0000256" key="8">
    <source>
        <dbReference type="ARBA" id="ARBA00022692"/>
    </source>
</evidence>
<dbReference type="InterPro" id="IPR051784">
    <property type="entry name" value="Nod_factor_ABC_transporter"/>
</dbReference>
<evidence type="ECO:0000256" key="9">
    <source>
        <dbReference type="ARBA" id="ARBA00022989"/>
    </source>
</evidence>
<evidence type="ECO:0000256" key="10">
    <source>
        <dbReference type="ARBA" id="ARBA00023136"/>
    </source>
</evidence>
<dbReference type="InterPro" id="IPR005981">
    <property type="entry name" value="ABC_transptNodJ"/>
</dbReference>
<accession>A0ABS8D9D5</accession>
<evidence type="ECO:0000313" key="14">
    <source>
        <dbReference type="EMBL" id="MCB6184789.1"/>
    </source>
</evidence>
<evidence type="ECO:0000256" key="5">
    <source>
        <dbReference type="ARBA" id="ARBA00022458"/>
    </source>
</evidence>
<evidence type="ECO:0000256" key="2">
    <source>
        <dbReference type="ARBA" id="ARBA00008394"/>
    </source>
</evidence>
<feature type="transmembrane region" description="Helical" evidence="12">
    <location>
        <begin position="55"/>
        <end position="78"/>
    </location>
</feature>
<keyword evidence="15" id="KW-1185">Reference proteome</keyword>
<dbReference type="PANTHER" id="PTHR43229">
    <property type="entry name" value="NODULATION PROTEIN J"/>
    <property type="match status" value="1"/>
</dbReference>
<evidence type="ECO:0000256" key="12">
    <source>
        <dbReference type="RuleBase" id="RU361157"/>
    </source>
</evidence>
<dbReference type="EMBL" id="JAJBZT010000009">
    <property type="protein sequence ID" value="MCB6184789.1"/>
    <property type="molecule type" value="Genomic_DNA"/>
</dbReference>
<feature type="transmembrane region" description="Helical" evidence="12">
    <location>
        <begin position="108"/>
        <end position="131"/>
    </location>
</feature>
<evidence type="ECO:0000256" key="3">
    <source>
        <dbReference type="ARBA" id="ARBA00011350"/>
    </source>
</evidence>
<dbReference type="InterPro" id="IPR000412">
    <property type="entry name" value="ABC_2_transport"/>
</dbReference>
<evidence type="ECO:0000256" key="11">
    <source>
        <dbReference type="ARBA" id="ARBA00025119"/>
    </source>
</evidence>
<keyword evidence="10 12" id="KW-0472">Membrane</keyword>
<name>A0ABS8D9D5_9NEIS</name>
<dbReference type="PRINTS" id="PR00164">
    <property type="entry name" value="ABC2TRNSPORT"/>
</dbReference>
<feature type="domain" description="ABC transmembrane type-2" evidence="13">
    <location>
        <begin position="23"/>
        <end position="249"/>
    </location>
</feature>
<feature type="transmembrane region" description="Helical" evidence="12">
    <location>
        <begin position="225"/>
        <end position="246"/>
    </location>
</feature>
<comment type="caution">
    <text evidence="14">The sequence shown here is derived from an EMBL/GenBank/DDBJ whole genome shotgun (WGS) entry which is preliminary data.</text>
</comment>
<keyword evidence="5" id="KW-0536">Nodulation</keyword>
<feature type="transmembrane region" description="Helical" evidence="12">
    <location>
        <begin position="20"/>
        <end position="43"/>
    </location>
</feature>
<dbReference type="Proteomes" id="UP001165395">
    <property type="component" value="Unassembled WGS sequence"/>
</dbReference>
<comment type="similarity">
    <text evidence="2">Belongs to the ABC-2 integral membrane protein family. Lipooligosaccharide exporter (TC 3.A.1.102) subfamily.</text>
</comment>
<feature type="transmembrane region" description="Helical" evidence="12">
    <location>
        <begin position="168"/>
        <end position="189"/>
    </location>
</feature>
<dbReference type="InterPro" id="IPR013525">
    <property type="entry name" value="ABC2_TM"/>
</dbReference>
<sequence>MLTKRALAVWLRNFGVWKKLAIPSVLGNIIEPMLYLVGLGYGLGSMLPSVGGFPYLHFLAAGIVCQSTMNSATFEALYSAFSRLHVQRTWEAILHAPVSIDEVLMGEWLWAASKSFLSGLAILFVMVVWGITSVEHALFAVPVVFLIGLCFAGIGLIVTCVSPSYDFFMYYFTLVIGPMLFVSGVFYPVSQLPDWLQIFSQLLPLTHAIELLRPVLLTGESVHPLQNIAVLVFYALVGFNVSRFLARRRLLR</sequence>
<dbReference type="RefSeq" id="WP_227181607.1">
    <property type="nucleotide sequence ID" value="NZ_JAJBZT010000009.1"/>
</dbReference>
<keyword evidence="8 12" id="KW-0812">Transmembrane</keyword>
<evidence type="ECO:0000313" key="15">
    <source>
        <dbReference type="Proteomes" id="UP001165395"/>
    </source>
</evidence>
<dbReference type="Pfam" id="PF01061">
    <property type="entry name" value="ABC2_membrane"/>
    <property type="match status" value="1"/>
</dbReference>
<keyword evidence="6 12" id="KW-1003">Cell membrane</keyword>
<feature type="transmembrane region" description="Helical" evidence="12">
    <location>
        <begin position="137"/>
        <end position="161"/>
    </location>
</feature>
<evidence type="ECO:0000259" key="13">
    <source>
        <dbReference type="PROSITE" id="PS51012"/>
    </source>
</evidence>
<dbReference type="InterPro" id="IPR047817">
    <property type="entry name" value="ABC2_TM_bact-type"/>
</dbReference>
<evidence type="ECO:0000256" key="7">
    <source>
        <dbReference type="ARBA" id="ARBA00022519"/>
    </source>
</evidence>
<dbReference type="PANTHER" id="PTHR43229:SF2">
    <property type="entry name" value="NODULATION PROTEIN J"/>
    <property type="match status" value="1"/>
</dbReference>
<comment type="subcellular location">
    <subcellularLocation>
        <location evidence="1 12">Cell inner membrane</location>
        <topology evidence="1 12">Multi-pass membrane protein</topology>
    </subcellularLocation>
</comment>
<evidence type="ECO:0000256" key="4">
    <source>
        <dbReference type="ARBA" id="ARBA00022448"/>
    </source>
</evidence>
<comment type="function">
    <text evidence="11">Part of the ABC transporter complex NodIJ involved in the export of the nodulation factors (Nod factors), the bacterial signal molecules that induce symbiosis and subsequent nodulation induction. Nod factors are LCO (lipo-chitin oligosaccharide), a modified beta-1,4-linked N-acetylglucosamine oligosaccharide. This subunit encodes the transporter.</text>
</comment>
<evidence type="ECO:0000256" key="6">
    <source>
        <dbReference type="ARBA" id="ARBA00022475"/>
    </source>
</evidence>
<keyword evidence="7" id="KW-0997">Cell inner membrane</keyword>
<comment type="subunit">
    <text evidence="3">The complex is composed of two ATP-binding proteins (NodI) and two transmembrane proteins (NodJ).</text>
</comment>
<proteinExistence type="inferred from homology"/>
<protein>
    <recommendedName>
        <fullName evidence="12">Transport permease protein</fullName>
    </recommendedName>
</protein>
<keyword evidence="9 12" id="KW-1133">Transmembrane helix</keyword>
<keyword evidence="4 12" id="KW-0813">Transport</keyword>
<dbReference type="PIRSF" id="PIRSF006648">
    <property type="entry name" value="DrrB"/>
    <property type="match status" value="1"/>
</dbReference>
<reference evidence="14" key="1">
    <citation type="submission" date="2021-10" db="EMBL/GenBank/DDBJ databases">
        <title>The complete genome sequence of Leeia sp. TBRC 13508.</title>
        <authorList>
            <person name="Charoenyingcharoen P."/>
            <person name="Yukphan P."/>
        </authorList>
    </citation>
    <scope>NUCLEOTIDE SEQUENCE</scope>
    <source>
        <strain evidence="14">TBRC 13508</strain>
    </source>
</reference>
<dbReference type="PROSITE" id="PS51012">
    <property type="entry name" value="ABC_TM2"/>
    <property type="match status" value="1"/>
</dbReference>
<gene>
    <name evidence="14" type="ORF">LIN78_14675</name>
</gene>
<evidence type="ECO:0000256" key="1">
    <source>
        <dbReference type="ARBA" id="ARBA00004429"/>
    </source>
</evidence>